<evidence type="ECO:0000313" key="1">
    <source>
        <dbReference type="EMBL" id="VAW66155.1"/>
    </source>
</evidence>
<proteinExistence type="predicted"/>
<evidence type="ECO:0008006" key="2">
    <source>
        <dbReference type="Google" id="ProtNLM"/>
    </source>
</evidence>
<sequence>MKYLYKSATSIKVLFIGLIFLPTLTMAKDSIVSFGVSAAGGADSSATMIFAEYERKLNDSIGLAFRVGSLDYEYDDGFYREEGDGPGVEAAVRIYTAGNGMKGFYYGGGAGIWLTSWDYSEDFDSGSGDSTSLEVHFALGTRLSNDKVEFNPSFQVGQFISSSAELGFYVLAGVAIGFPL</sequence>
<dbReference type="EMBL" id="UOFH01000337">
    <property type="protein sequence ID" value="VAW66155.1"/>
    <property type="molecule type" value="Genomic_DNA"/>
</dbReference>
<accession>A0A3B0XCY4</accession>
<name>A0A3B0XCY4_9ZZZZ</name>
<protein>
    <recommendedName>
        <fullName evidence="2">Outer membrane protein beta-barrel domain-containing protein</fullName>
    </recommendedName>
</protein>
<reference evidence="1" key="1">
    <citation type="submission" date="2018-06" db="EMBL/GenBank/DDBJ databases">
        <authorList>
            <person name="Zhirakovskaya E."/>
        </authorList>
    </citation>
    <scope>NUCLEOTIDE SEQUENCE</scope>
</reference>
<dbReference type="AlphaFoldDB" id="A0A3B0XCY4"/>
<organism evidence="1">
    <name type="scientific">hydrothermal vent metagenome</name>
    <dbReference type="NCBI Taxonomy" id="652676"/>
    <lineage>
        <taxon>unclassified sequences</taxon>
        <taxon>metagenomes</taxon>
        <taxon>ecological metagenomes</taxon>
    </lineage>
</organism>
<gene>
    <name evidence="1" type="ORF">MNBD_GAMMA08-211</name>
</gene>